<proteinExistence type="predicted"/>
<dbReference type="InterPro" id="IPR049537">
    <property type="entry name" value="RelB-like"/>
</dbReference>
<dbReference type="RefSeq" id="WP_261207022.1">
    <property type="nucleotide sequence ID" value="NZ_JAMXFA010000003.1"/>
</dbReference>
<evidence type="ECO:0008006" key="3">
    <source>
        <dbReference type="Google" id="ProtNLM"/>
    </source>
</evidence>
<name>A0ABT2N479_9CYAN</name>
<organism evidence="1 2">
    <name type="scientific">Laspinema olomoucense D3b</name>
    <dbReference type="NCBI Taxonomy" id="2953688"/>
    <lineage>
        <taxon>Bacteria</taxon>
        <taxon>Bacillati</taxon>
        <taxon>Cyanobacteriota</taxon>
        <taxon>Cyanophyceae</taxon>
        <taxon>Oscillatoriophycideae</taxon>
        <taxon>Oscillatoriales</taxon>
        <taxon>Laspinemataceae</taxon>
        <taxon>Laspinema</taxon>
        <taxon>Laspinema olomoucense</taxon>
    </lineage>
</organism>
<gene>
    <name evidence="1" type="ORF">NG792_02475</name>
</gene>
<comment type="caution">
    <text evidence="1">The sequence shown here is derived from an EMBL/GenBank/DDBJ whole genome shotgun (WGS) entry which is preliminary data.</text>
</comment>
<keyword evidence="2" id="KW-1185">Reference proteome</keyword>
<dbReference type="Pfam" id="PF18506">
    <property type="entry name" value="RelB-like"/>
    <property type="match status" value="1"/>
</dbReference>
<dbReference type="EMBL" id="JAMXFA010000003">
    <property type="protein sequence ID" value="MCT7976590.1"/>
    <property type="molecule type" value="Genomic_DNA"/>
</dbReference>
<protein>
    <recommendedName>
        <fullName evidence="3">Prevent-host-death family protein</fullName>
    </recommendedName>
</protein>
<dbReference type="Proteomes" id="UP001525961">
    <property type="component" value="Unassembled WGS sequence"/>
</dbReference>
<evidence type="ECO:0000313" key="2">
    <source>
        <dbReference type="Proteomes" id="UP001525961"/>
    </source>
</evidence>
<reference evidence="1 2" key="1">
    <citation type="journal article" date="2022" name="Front. Microbiol.">
        <title>High genomic differentiation and limited gene flow indicate recent cryptic speciation within the genus Laspinema (cyanobacteria).</title>
        <authorList>
            <person name="Stanojkovic A."/>
            <person name="Skoupy S."/>
            <person name="Skaloud P."/>
            <person name="Dvorak P."/>
        </authorList>
    </citation>
    <scope>NUCLEOTIDE SEQUENCE [LARGE SCALE GENOMIC DNA]</scope>
    <source>
        <strain evidence="1 2">D3b</strain>
    </source>
</reference>
<evidence type="ECO:0000313" key="1">
    <source>
        <dbReference type="EMBL" id="MCT7976590.1"/>
    </source>
</evidence>
<sequence>MNPQEVGYITDSEGKLTAVVVPIDLWRQILPQDNPSLETMTENIEDYCLNKAMDEAKETPLLSRQQALEFLGDDED</sequence>
<accession>A0ABT2N479</accession>